<name>A0A2G5H9N2_CERBT</name>
<proteinExistence type="predicted"/>
<organism evidence="1 3">
    <name type="scientific">Cercospora beticola</name>
    <name type="common">Sugarbeet leaf spot fungus</name>
    <dbReference type="NCBI Taxonomy" id="122368"/>
    <lineage>
        <taxon>Eukaryota</taxon>
        <taxon>Fungi</taxon>
        <taxon>Dikarya</taxon>
        <taxon>Ascomycota</taxon>
        <taxon>Pezizomycotina</taxon>
        <taxon>Dothideomycetes</taxon>
        <taxon>Dothideomycetidae</taxon>
        <taxon>Mycosphaerellales</taxon>
        <taxon>Mycosphaerellaceae</taxon>
        <taxon>Cercospora</taxon>
    </lineage>
</organism>
<keyword evidence="4" id="KW-1185">Reference proteome</keyword>
<dbReference type="AlphaFoldDB" id="A0A2G5H9N2"/>
<reference evidence="1 3" key="1">
    <citation type="submission" date="2015-10" db="EMBL/GenBank/DDBJ databases">
        <title>The cercosporin biosynthetic gene cluster was horizontally transferred to several fungal lineages and shown to be expanded in Cercospora beticola based on microsynteny with recipient genomes.</title>
        <authorList>
            <person name="De Jonge R."/>
            <person name="Ebert M.K."/>
            <person name="Suttle J.C."/>
            <person name="Jurick Ii W.M."/>
            <person name="Secor G.A."/>
            <person name="Thomma B.P."/>
            <person name="Van De Peer Y."/>
            <person name="Bolton M.D."/>
        </authorList>
    </citation>
    <scope>NUCLEOTIDE SEQUENCE [LARGE SCALE GENOMIC DNA]</scope>
    <source>
        <strain evidence="1 3">09-40</strain>
    </source>
</reference>
<evidence type="ECO:0000313" key="3">
    <source>
        <dbReference type="Proteomes" id="UP000230605"/>
    </source>
</evidence>
<dbReference type="EMBL" id="CP134188">
    <property type="protein sequence ID" value="WPB02990.1"/>
    <property type="molecule type" value="Genomic_DNA"/>
</dbReference>
<protein>
    <submittedName>
        <fullName evidence="1">Uncharacterized protein</fullName>
    </submittedName>
</protein>
<evidence type="ECO:0000313" key="2">
    <source>
        <dbReference type="EMBL" id="WPB02990.1"/>
    </source>
</evidence>
<evidence type="ECO:0000313" key="1">
    <source>
        <dbReference type="EMBL" id="PIA89240.1"/>
    </source>
</evidence>
<evidence type="ECO:0000313" key="4">
    <source>
        <dbReference type="Proteomes" id="UP001302367"/>
    </source>
</evidence>
<dbReference type="OrthoDB" id="4499271at2759"/>
<accession>A0A2G5H9N2</accession>
<sequence length="270" mass="29983">MNNNESSVLRLEYSPWTVEIKVTVIMARISQDFIAKLAKTINSFNVPCVLWGHCLLNVHGVPSIIGSIDFIVSDEQLQLSIGAISTQARRLVSCHNPDTCPFGSKDRFTPPPAFHMHVRDDLNITVGLYPQSDTLWFLPPLAKALPDATAKFHGNTLFAMASDSTVLPPSRPGRGSGVFTDKGCHHVVVPQAAVLLEAYMRLYARDAEKKIGSFAMAMIDYVEQYIDEDGLLDVNLLPAPLGWFYLQLKSGEMPVRQWTKELREALGVRS</sequence>
<dbReference type="Proteomes" id="UP001302367">
    <property type="component" value="Chromosome 5"/>
</dbReference>
<dbReference type="Proteomes" id="UP000230605">
    <property type="component" value="Chromosome 5"/>
</dbReference>
<dbReference type="EMBL" id="LKMD01000108">
    <property type="protein sequence ID" value="PIA89240.1"/>
    <property type="molecule type" value="Genomic_DNA"/>
</dbReference>
<reference evidence="2 4" key="2">
    <citation type="submission" date="2023-09" db="EMBL/GenBank/DDBJ databases">
        <title>Complete-Gapless Cercospora beticola genome.</title>
        <authorList>
            <person name="Wyatt N.A."/>
            <person name="Spanner R.E."/>
            <person name="Bolton M.D."/>
        </authorList>
    </citation>
    <scope>NUCLEOTIDE SEQUENCE [LARGE SCALE GENOMIC DNA]</scope>
    <source>
        <strain evidence="2">Cb09-40</strain>
    </source>
</reference>
<gene>
    <name evidence="1" type="ORF">CB0940_07066</name>
    <name evidence="2" type="ORF">RHO25_007626</name>
</gene>